<dbReference type="Pfam" id="PF24100">
    <property type="entry name" value="DUF7381"/>
    <property type="match status" value="1"/>
</dbReference>
<protein>
    <submittedName>
        <fullName evidence="3">Helitron_like_N domain-containing protein</fullName>
    </submittedName>
</protein>
<sequence>MIRQSPRHGTRFILKGEYYRTKLGMIQSILKKYREVKPENIRIRLIATIAANGGVTVHHKRYEAIFTPKNSDMQYPSCQMDRVIVGGRITVQCKEELFPPVP</sequence>
<proteinExistence type="predicted"/>
<feature type="domain" description="DUF7381" evidence="1">
    <location>
        <begin position="10"/>
        <end position="98"/>
    </location>
</feature>
<keyword evidence="2" id="KW-1185">Reference proteome</keyword>
<dbReference type="AlphaFoldDB" id="A0A0N5C9A5"/>
<organism evidence="2 3">
    <name type="scientific">Strongyloides papillosus</name>
    <name type="common">Intestinal threadworm</name>
    <dbReference type="NCBI Taxonomy" id="174720"/>
    <lineage>
        <taxon>Eukaryota</taxon>
        <taxon>Metazoa</taxon>
        <taxon>Ecdysozoa</taxon>
        <taxon>Nematoda</taxon>
        <taxon>Chromadorea</taxon>
        <taxon>Rhabditida</taxon>
        <taxon>Tylenchina</taxon>
        <taxon>Panagrolaimomorpha</taxon>
        <taxon>Strongyloidoidea</taxon>
        <taxon>Strongyloididae</taxon>
        <taxon>Strongyloides</taxon>
    </lineage>
</organism>
<dbReference type="InterPro" id="IPR055805">
    <property type="entry name" value="DUF7381"/>
</dbReference>
<evidence type="ECO:0000313" key="2">
    <source>
        <dbReference type="Proteomes" id="UP000046392"/>
    </source>
</evidence>
<name>A0A0N5C9A5_STREA</name>
<reference evidence="3" key="1">
    <citation type="submission" date="2017-02" db="UniProtKB">
        <authorList>
            <consortium name="WormBaseParasite"/>
        </authorList>
    </citation>
    <scope>IDENTIFICATION</scope>
</reference>
<evidence type="ECO:0000259" key="1">
    <source>
        <dbReference type="Pfam" id="PF24100"/>
    </source>
</evidence>
<accession>A0A0N5C9A5</accession>
<dbReference type="WBParaSite" id="SPAL_0001448800.1">
    <property type="protein sequence ID" value="SPAL_0001448800.1"/>
    <property type="gene ID" value="SPAL_0001448800"/>
</dbReference>
<dbReference type="Proteomes" id="UP000046392">
    <property type="component" value="Unplaced"/>
</dbReference>
<evidence type="ECO:0000313" key="3">
    <source>
        <dbReference type="WBParaSite" id="SPAL_0001448800.1"/>
    </source>
</evidence>